<evidence type="ECO:0000313" key="2">
    <source>
        <dbReference type="Proteomes" id="UP000002892"/>
    </source>
</evidence>
<keyword evidence="2" id="KW-1185">Reference proteome</keyword>
<evidence type="ECO:0000313" key="1">
    <source>
        <dbReference type="EMBL" id="AFM40294.1"/>
    </source>
</evidence>
<dbReference type="InterPro" id="IPR018540">
    <property type="entry name" value="Spo0E-like"/>
</dbReference>
<dbReference type="HOGENOM" id="CLU_189149_1_2_9"/>
<dbReference type="STRING" id="646529.Desaci_1267"/>
<reference evidence="1 2" key="1">
    <citation type="journal article" date="2012" name="J. Bacteriol.">
        <title>Complete genome sequences of Desulfosporosinus orientis DSM765T, Desulfosporosinus youngiae DSM17734T, Desulfosporosinus meridiei DSM13257T, and Desulfosporosinus acidiphilus DSM22704T.</title>
        <authorList>
            <person name="Pester M."/>
            <person name="Brambilla E."/>
            <person name="Alazard D."/>
            <person name="Rattei T."/>
            <person name="Weinmaier T."/>
            <person name="Han J."/>
            <person name="Lucas S."/>
            <person name="Lapidus A."/>
            <person name="Cheng J.F."/>
            <person name="Goodwin L."/>
            <person name="Pitluck S."/>
            <person name="Peters L."/>
            <person name="Ovchinnikova G."/>
            <person name="Teshima H."/>
            <person name="Detter J.C."/>
            <person name="Han C.S."/>
            <person name="Tapia R."/>
            <person name="Land M.L."/>
            <person name="Hauser L."/>
            <person name="Kyrpides N.C."/>
            <person name="Ivanova N.N."/>
            <person name="Pagani I."/>
            <person name="Huntmann M."/>
            <person name="Wei C.L."/>
            <person name="Davenport K.W."/>
            <person name="Daligault H."/>
            <person name="Chain P.S."/>
            <person name="Chen A."/>
            <person name="Mavromatis K."/>
            <person name="Markowitz V."/>
            <person name="Szeto E."/>
            <person name="Mikhailova N."/>
            <person name="Pati A."/>
            <person name="Wagner M."/>
            <person name="Woyke T."/>
            <person name="Ollivier B."/>
            <person name="Klenk H.P."/>
            <person name="Spring S."/>
            <person name="Loy A."/>
        </authorList>
    </citation>
    <scope>NUCLEOTIDE SEQUENCE [LARGE SCALE GENOMIC DNA]</scope>
    <source>
        <strain evidence="2">DSM 22704 / JCM 16185 / SJ4</strain>
    </source>
</reference>
<dbReference type="GO" id="GO:0046983">
    <property type="term" value="F:protein dimerization activity"/>
    <property type="evidence" value="ECO:0007669"/>
    <property type="project" value="InterPro"/>
</dbReference>
<dbReference type="RefSeq" id="WP_014826301.1">
    <property type="nucleotide sequence ID" value="NC_018068.1"/>
</dbReference>
<dbReference type="InterPro" id="IPR036638">
    <property type="entry name" value="HLH_DNA-bd_sf"/>
</dbReference>
<dbReference type="Proteomes" id="UP000002892">
    <property type="component" value="Chromosome"/>
</dbReference>
<dbReference type="Pfam" id="PF09388">
    <property type="entry name" value="SpoOE-like"/>
    <property type="match status" value="1"/>
</dbReference>
<sequence length="54" mass="6419">MSLDELLYLIEEMREKLNRIAVQRSLIDPEVIKLSQIIDSLLNLYHNTQSHPVW</sequence>
<accession>I4D3C0</accession>
<dbReference type="EMBL" id="CP003639">
    <property type="protein sequence ID" value="AFM40294.1"/>
    <property type="molecule type" value="Genomic_DNA"/>
</dbReference>
<dbReference type="GO" id="GO:0043937">
    <property type="term" value="P:regulation of sporulation"/>
    <property type="evidence" value="ECO:0007669"/>
    <property type="project" value="InterPro"/>
</dbReference>
<dbReference type="SUPFAM" id="SSF140500">
    <property type="entry name" value="BAS1536-like"/>
    <property type="match status" value="1"/>
</dbReference>
<dbReference type="InterPro" id="IPR037208">
    <property type="entry name" value="Spo0E-like_sf"/>
</dbReference>
<proteinExistence type="predicted"/>
<dbReference type="OrthoDB" id="1799488at2"/>
<dbReference type="KEGG" id="dai:Desaci_1267"/>
<dbReference type="Gene3D" id="4.10.280.10">
    <property type="entry name" value="Helix-loop-helix DNA-binding domain"/>
    <property type="match status" value="1"/>
</dbReference>
<gene>
    <name evidence="1" type="ordered locus">Desaci_1267</name>
</gene>
<organism evidence="1 2">
    <name type="scientific">Desulfosporosinus acidiphilus (strain DSM 22704 / JCM 16185 / SJ4)</name>
    <dbReference type="NCBI Taxonomy" id="646529"/>
    <lineage>
        <taxon>Bacteria</taxon>
        <taxon>Bacillati</taxon>
        <taxon>Bacillota</taxon>
        <taxon>Clostridia</taxon>
        <taxon>Eubacteriales</taxon>
        <taxon>Desulfitobacteriaceae</taxon>
        <taxon>Desulfosporosinus</taxon>
    </lineage>
</organism>
<dbReference type="AlphaFoldDB" id="I4D3C0"/>
<protein>
    <submittedName>
        <fullName evidence="1">Spo0E like sporulation regulatory protein</fullName>
    </submittedName>
</protein>
<name>I4D3C0_DESAJ</name>